<organism evidence="1 2">
    <name type="scientific">Peptoanaerobacter stomatis</name>
    <dbReference type="NCBI Taxonomy" id="796937"/>
    <lineage>
        <taxon>Bacteria</taxon>
        <taxon>Bacillati</taxon>
        <taxon>Bacillota</taxon>
        <taxon>Clostridia</taxon>
        <taxon>Peptostreptococcales</taxon>
        <taxon>Filifactoraceae</taxon>
        <taxon>Peptoanaerobacter</taxon>
    </lineage>
</organism>
<dbReference type="EMBL" id="ALNK01000021">
    <property type="protein sequence ID" value="EJU22513.1"/>
    <property type="molecule type" value="Genomic_DNA"/>
</dbReference>
<evidence type="ECO:0000313" key="1">
    <source>
        <dbReference type="EMBL" id="EJU22513.1"/>
    </source>
</evidence>
<dbReference type="AlphaFoldDB" id="J6HIP8"/>
<sequence>MVIIFDSIERMLARRNLETNGKVQKFIDSEVIRLSEPYTPFDTGYLKNNAPKIGTSIGSGEVVYNAPYARRQYYENRGNGQRGKMWFERMKADHKDDILRGALEVTKQ</sequence>
<gene>
    <name evidence="1" type="ORF">HMPREF1143_1755</name>
</gene>
<dbReference type="Proteomes" id="UP000005244">
    <property type="component" value="Unassembled WGS sequence"/>
</dbReference>
<comment type="caution">
    <text evidence="1">The sequence shown here is derived from an EMBL/GenBank/DDBJ whole genome shotgun (WGS) entry which is preliminary data.</text>
</comment>
<reference evidence="1 2" key="1">
    <citation type="submission" date="2012-07" db="EMBL/GenBank/DDBJ databases">
        <authorList>
            <person name="Durkin A.S."/>
            <person name="McCorrison J."/>
            <person name="Torralba M."/>
            <person name="Gillis M."/>
            <person name="Methe B."/>
            <person name="Sutton G."/>
            <person name="Nelson K.E."/>
        </authorList>
    </citation>
    <scope>NUCLEOTIDE SEQUENCE [LARGE SCALE GENOMIC DNA]</scope>
    <source>
        <strain evidence="1 2">OBRC8</strain>
    </source>
</reference>
<evidence type="ECO:0000313" key="2">
    <source>
        <dbReference type="Proteomes" id="UP000005244"/>
    </source>
</evidence>
<name>J6HIP8_9FIRM</name>
<dbReference type="PATRIC" id="fig|796941.3.peg.1177"/>
<accession>J6HIP8</accession>
<protein>
    <submittedName>
        <fullName evidence="1">Minor capsid domain protein</fullName>
    </submittedName>
</protein>
<keyword evidence="2" id="KW-1185">Reference proteome</keyword>
<proteinExistence type="predicted"/>
<dbReference type="RefSeq" id="WP_009530975.1">
    <property type="nucleotide sequence ID" value="NZ_ALNK01000021.1"/>
</dbReference>